<comment type="caution">
    <text evidence="1">The sequence shown here is derived from an EMBL/GenBank/DDBJ whole genome shotgun (WGS) entry which is preliminary data.</text>
</comment>
<organism evidence="1 2">
    <name type="scientific">Segatella copri</name>
    <dbReference type="NCBI Taxonomy" id="165179"/>
    <lineage>
        <taxon>Bacteria</taxon>
        <taxon>Pseudomonadati</taxon>
        <taxon>Bacteroidota</taxon>
        <taxon>Bacteroidia</taxon>
        <taxon>Bacteroidales</taxon>
        <taxon>Prevotellaceae</taxon>
        <taxon>Segatella</taxon>
    </lineage>
</organism>
<protein>
    <submittedName>
        <fullName evidence="1">Uncharacterized protein</fullName>
    </submittedName>
</protein>
<dbReference type="EMBL" id="VZBZ01000090">
    <property type="protein sequence ID" value="MQN77558.1"/>
    <property type="molecule type" value="Genomic_DNA"/>
</dbReference>
<dbReference type="AlphaFoldDB" id="A0AA90URJ8"/>
<sequence>MRPIEISDFNAADEFVVEAMMQDGKFKVIGKVIIDNNLLNDDDLETIWDYANWETNGYEKMVVSNGVYKGLKAFSDGRMFYVITDDEVGVVNDNIMVRKHYDVNNGYYIKSSRLHKEQSKDLWCFGSCETITNEYKSNILHEVLCGKDEPYKAYLP</sequence>
<gene>
    <name evidence="1" type="ORF">F7D71_06725</name>
</gene>
<evidence type="ECO:0000313" key="1">
    <source>
        <dbReference type="EMBL" id="MQN77558.1"/>
    </source>
</evidence>
<dbReference type="RefSeq" id="WP_153092704.1">
    <property type="nucleotide sequence ID" value="NZ_JBALKJ010000003.1"/>
</dbReference>
<accession>A0AA90URJ8</accession>
<dbReference type="Proteomes" id="UP000423156">
    <property type="component" value="Unassembled WGS sequence"/>
</dbReference>
<name>A0AA90URJ8_9BACT</name>
<evidence type="ECO:0000313" key="2">
    <source>
        <dbReference type="Proteomes" id="UP000423156"/>
    </source>
</evidence>
<proteinExistence type="predicted"/>
<reference evidence="2" key="1">
    <citation type="submission" date="2019-09" db="EMBL/GenBank/DDBJ databases">
        <title>Distinct polysaccharide growth profiles of human intestinal Prevotella copri isolates.</title>
        <authorList>
            <person name="Fehlner-Peach H."/>
            <person name="Magnabosco C."/>
            <person name="Raghavan V."/>
            <person name="Scher J.U."/>
            <person name="Tett A."/>
            <person name="Cox L.M."/>
            <person name="Gottsegen C."/>
            <person name="Watters A."/>
            <person name="Wiltshire- Gordon J.D."/>
            <person name="Segata N."/>
            <person name="Bonneau R."/>
            <person name="Littman D.R."/>
        </authorList>
    </citation>
    <scope>NUCLEOTIDE SEQUENCE [LARGE SCALE GENOMIC DNA]</scope>
    <source>
        <strain evidence="2">BU41712</strain>
    </source>
</reference>